<evidence type="ECO:0008006" key="14">
    <source>
        <dbReference type="Google" id="ProtNLM"/>
    </source>
</evidence>
<dbReference type="PRINTS" id="PR00723">
    <property type="entry name" value="SUBTILISIN"/>
</dbReference>
<dbReference type="Gene3D" id="2.60.40.2310">
    <property type="match status" value="2"/>
</dbReference>
<dbReference type="InterPro" id="IPR036852">
    <property type="entry name" value="Peptidase_S8/S53_dom_sf"/>
</dbReference>
<dbReference type="Gene3D" id="3.40.50.200">
    <property type="entry name" value="Peptidase S8/S53 domain"/>
    <property type="match status" value="2"/>
</dbReference>
<dbReference type="PROSITE" id="PS00138">
    <property type="entry name" value="SUBTILASE_SER"/>
    <property type="match status" value="2"/>
</dbReference>
<dbReference type="PaxDb" id="65489-OBART04G01250.1"/>
<feature type="domain" description="Inhibitor I9" evidence="10">
    <location>
        <begin position="765"/>
        <end position="824"/>
    </location>
</feature>
<evidence type="ECO:0000256" key="3">
    <source>
        <dbReference type="ARBA" id="ARBA00022729"/>
    </source>
</evidence>
<feature type="active site" description="Charge relay system" evidence="6 7">
    <location>
        <position position="551"/>
    </location>
</feature>
<feature type="active site" description="Charge relay system" evidence="7">
    <location>
        <position position="858"/>
    </location>
</feature>
<keyword evidence="5 7" id="KW-0720">Serine protease</keyword>
<dbReference type="EnsemblPlants" id="OBART04G01250.1">
    <property type="protein sequence ID" value="OBART04G01250.1"/>
    <property type="gene ID" value="OBART04G01250"/>
</dbReference>
<dbReference type="Gramene" id="OBART04G01250.1">
    <property type="protein sequence ID" value="OBART04G01250.1"/>
    <property type="gene ID" value="OBART04G01250"/>
</dbReference>
<dbReference type="FunFam" id="2.60.40.2310:FF:000001">
    <property type="entry name" value="Subtilisin-like protease SBT1.5"/>
    <property type="match status" value="2"/>
</dbReference>
<evidence type="ECO:0000256" key="2">
    <source>
        <dbReference type="ARBA" id="ARBA00022670"/>
    </source>
</evidence>
<dbReference type="InterPro" id="IPR037045">
    <property type="entry name" value="S8pro/Inhibitor_I9_sf"/>
</dbReference>
<dbReference type="InterPro" id="IPR034197">
    <property type="entry name" value="Peptidases_S8_3"/>
</dbReference>
<evidence type="ECO:0000259" key="11">
    <source>
        <dbReference type="Pfam" id="PF17766"/>
    </source>
</evidence>
<dbReference type="InterPro" id="IPR045051">
    <property type="entry name" value="SBT"/>
</dbReference>
<dbReference type="Gene3D" id="3.30.70.80">
    <property type="entry name" value="Peptidase S8 propeptide/proteinase inhibitor I9"/>
    <property type="match status" value="2"/>
</dbReference>
<evidence type="ECO:0000313" key="13">
    <source>
        <dbReference type="Proteomes" id="UP000026960"/>
    </source>
</evidence>
<proteinExistence type="inferred from homology"/>
<feature type="domain" description="Subtilisin-like protease fibronectin type-III" evidence="11">
    <location>
        <begin position="650"/>
        <end position="746"/>
    </location>
</feature>
<keyword evidence="2 7" id="KW-0645">Protease</keyword>
<organism evidence="12">
    <name type="scientific">Oryza barthii</name>
    <dbReference type="NCBI Taxonomy" id="65489"/>
    <lineage>
        <taxon>Eukaryota</taxon>
        <taxon>Viridiplantae</taxon>
        <taxon>Streptophyta</taxon>
        <taxon>Embryophyta</taxon>
        <taxon>Tracheophyta</taxon>
        <taxon>Spermatophyta</taxon>
        <taxon>Magnoliopsida</taxon>
        <taxon>Liliopsida</taxon>
        <taxon>Poales</taxon>
        <taxon>Poaceae</taxon>
        <taxon>BOP clade</taxon>
        <taxon>Oryzoideae</taxon>
        <taxon>Oryzeae</taxon>
        <taxon>Oryzinae</taxon>
        <taxon>Oryza</taxon>
    </lineage>
</organism>
<evidence type="ECO:0000256" key="4">
    <source>
        <dbReference type="ARBA" id="ARBA00022801"/>
    </source>
</evidence>
<keyword evidence="4 7" id="KW-0378">Hydrolase</keyword>
<dbReference type="eggNOG" id="ENOG502QSF0">
    <property type="taxonomic scope" value="Eukaryota"/>
</dbReference>
<dbReference type="CDD" id="cd04852">
    <property type="entry name" value="Peptidases_S8_3"/>
    <property type="match status" value="2"/>
</dbReference>
<feature type="domain" description="Subtilisin-like protease fibronectin type-III" evidence="11">
    <location>
        <begin position="1334"/>
        <end position="1430"/>
    </location>
</feature>
<feature type="active site" description="Charge relay system" evidence="6 7">
    <location>
        <position position="251"/>
    </location>
</feature>
<evidence type="ECO:0000313" key="12">
    <source>
        <dbReference type="EnsemblPlants" id="OBART04G01250.1"/>
    </source>
</evidence>
<evidence type="ECO:0000256" key="7">
    <source>
        <dbReference type="PROSITE-ProRule" id="PRU01240"/>
    </source>
</evidence>
<feature type="chain" id="PRO_5002275830" description="Subtilisin-like protease" evidence="8">
    <location>
        <begin position="31"/>
        <end position="1441"/>
    </location>
</feature>
<dbReference type="PANTHER" id="PTHR10795">
    <property type="entry name" value="PROPROTEIN CONVERTASE SUBTILISIN/KEXIN"/>
    <property type="match status" value="1"/>
</dbReference>
<dbReference type="PROSITE" id="PS00137">
    <property type="entry name" value="SUBTILASE_HIS"/>
    <property type="match status" value="2"/>
</dbReference>
<feature type="signal peptide" evidence="8">
    <location>
        <begin position="1"/>
        <end position="30"/>
    </location>
</feature>
<dbReference type="Proteomes" id="UP000026960">
    <property type="component" value="Chromosome 4"/>
</dbReference>
<sequence>MADAACNEGSRRRIVIVVLLVLLLPLQTSCQQSTTKKLYVVYLGDKQHEDPEQTTASHHDMLTTILGSKEEAHDSIIYSYKHGFSGFAAMLTESQAQDIAGSINGAAELTPTTRGVDLTTPACFTASISIHYAASYLSIKPSSVHRLHTTHSQDFLGLDYTKPTGLLHDAKYGDGVIIGIIDTGIWPESASFSDDGLGPVPSKWKGTCQTGQEFSSNQCNRKIIGARWYDKHLTPKDLEGEYRSARDANSHGTHVASTAAGALVPNVSFHGLAAGYARGAAPHARLAVYKACWGQGDCSEAAVMQAIDDAIHDGVDVLSLSLGLPSSEYYTSLHAVNNGIAVVFAAGNDGPAPRTVTNASPWVISVASATMDRAFPTVITLSNSTSNFVGQSLFYDTDDKNYNCCLFGTPETSNVTLAAGKIVLCNSPSSVSLISPTILPEAGAKGIIFAAYAFDILDAVESCGSMPCVLVDFEVAQQIKQSADENTALLVKVTAAQTWIGGEVLAPKISAFSSRGPSPLYPEFLKPDIAAPGSNILAAVKDSYKFKSGTSMACPHVSGVVALLKALHPDWSPAIIKSALVTTASNEKYGLPILADGLPQKIADPFDYGGGFINPNRLVDPGLAYDVDPKDYIALDCDSANSSCESAYKNLNLPSIAIPNLKQPTTVLRTVTNVGQADAVYKAVVQSPPGVQILVEPSILQFSLSKKKQSFKVTFSMTHKFQGGYLFGSLAWCDGGAHYVRIPIAVRPVHSSSSSFHCKHPTLWSPNTTIKHQKSKEAALESIIYSYKHAFSGFAAMLTESQAQTIAELPEVRSIKPSRVHPLHTTHSQDFLGLDYTKPTGLLHDAKYGDGIIIGIIDSGIWPESASFSDHGLSPIPSKWKGQCQAGEAFRSNQCNRKIIGARWYDKHLSAEDLKGEYRSARDAHGHGTHVASTAAGALVPNISFHGLAPGYARGIAPHARLAVYKACWGLGASCHDAGIIKAFDDAIHDGVDVLSLSIGKSGDEFFSSFHAVKNGITVIFAAGNEGPAPRTVTNALPWVITVASATIDRVFPTVITLANGSSSIVPKDNNWYEIHHSSCLISNGEKINASLASGKIVFCYSPLSVSITSPFGYVSLAVKAAKEAGAKGIIIATYGLDILDYFEKCGAMPCIFVDFDAVGQINSSGDENTTPLVKIAPARTWVGGEVLAPKISTFSSRGPSPLLPQFLKPDVAAPGSNILAAVKDSYKFQSGTSMACPHVSGVAALLKALHPDWSPAIIKSALVTTASNDRYGLPILANGLPQKIADPFDYGGGFIDPNKATDPGLAYDVDPKDYDLVVNCESANSSCESIFQNLNLPSIAIPNLTMPTTVLRTVTNVGQDDAIYKAVVQCPPGVRISVEPSVLQFKQGKKKQSFKVTFSMTHKVQGSYLFGSLAWCDGAAHYVRIPIAIRPVVSENYADL</sequence>
<name>A0A0D3FS53_9ORYZ</name>
<evidence type="ECO:0000256" key="6">
    <source>
        <dbReference type="PIRSR" id="PIRSR615500-1"/>
    </source>
</evidence>
<dbReference type="FunFam" id="3.40.50.200:FF:000006">
    <property type="entry name" value="Subtilisin-like protease SBT1.5"/>
    <property type="match status" value="2"/>
</dbReference>
<dbReference type="InterPro" id="IPR023828">
    <property type="entry name" value="Peptidase_S8_Ser-AS"/>
</dbReference>
<feature type="active site" description="Charge relay system" evidence="7">
    <location>
        <position position="1234"/>
    </location>
</feature>
<dbReference type="InterPro" id="IPR015500">
    <property type="entry name" value="Peptidase_S8_subtilisin-rel"/>
</dbReference>
<dbReference type="InterPro" id="IPR022398">
    <property type="entry name" value="Peptidase_S8_His-AS"/>
</dbReference>
<evidence type="ECO:0000256" key="8">
    <source>
        <dbReference type="SAM" id="SignalP"/>
    </source>
</evidence>
<dbReference type="GO" id="GO:0006508">
    <property type="term" value="P:proteolysis"/>
    <property type="evidence" value="ECO:0007669"/>
    <property type="project" value="UniProtKB-KW"/>
</dbReference>
<dbReference type="SUPFAM" id="SSF52743">
    <property type="entry name" value="Subtilisin-like"/>
    <property type="match status" value="2"/>
</dbReference>
<evidence type="ECO:0000259" key="10">
    <source>
        <dbReference type="Pfam" id="PF05922"/>
    </source>
</evidence>
<feature type="domain" description="Peptidase S8/S53" evidence="9">
    <location>
        <begin position="849"/>
        <end position="1269"/>
    </location>
</feature>
<dbReference type="Pfam" id="PF17766">
    <property type="entry name" value="fn3_6"/>
    <property type="match status" value="2"/>
</dbReference>
<dbReference type="Pfam" id="PF00082">
    <property type="entry name" value="Peptidase_S8"/>
    <property type="match status" value="2"/>
</dbReference>
<reference evidence="12" key="2">
    <citation type="submission" date="2015-03" db="UniProtKB">
        <authorList>
            <consortium name="EnsemblPlants"/>
        </authorList>
    </citation>
    <scope>IDENTIFICATION</scope>
</reference>
<dbReference type="Gene3D" id="3.50.30.30">
    <property type="match status" value="2"/>
</dbReference>
<keyword evidence="13" id="KW-1185">Reference proteome</keyword>
<evidence type="ECO:0000256" key="5">
    <source>
        <dbReference type="ARBA" id="ARBA00022825"/>
    </source>
</evidence>
<protein>
    <recommendedName>
        <fullName evidence="14">Subtilisin-like protease</fullName>
    </recommendedName>
</protein>
<comment type="similarity">
    <text evidence="1 7">Belongs to the peptidase S8 family.</text>
</comment>
<dbReference type="InterPro" id="IPR000209">
    <property type="entry name" value="Peptidase_S8/S53_dom"/>
</dbReference>
<dbReference type="InterPro" id="IPR041469">
    <property type="entry name" value="Subtilisin-like_FN3"/>
</dbReference>
<accession>A0A0D3FS53</accession>
<feature type="domain" description="Peptidase S8/S53" evidence="9">
    <location>
        <begin position="173"/>
        <end position="587"/>
    </location>
</feature>
<feature type="active site" description="Charge relay system" evidence="7">
    <location>
        <position position="927"/>
    </location>
</feature>
<dbReference type="FunFam" id="3.30.70.80:FF:000002">
    <property type="entry name" value="Subtilisin-like protease SBT5.3"/>
    <property type="match status" value="1"/>
</dbReference>
<evidence type="ECO:0000256" key="1">
    <source>
        <dbReference type="ARBA" id="ARBA00011073"/>
    </source>
</evidence>
<dbReference type="CDD" id="cd02120">
    <property type="entry name" value="PA_subtilisin_like"/>
    <property type="match status" value="2"/>
</dbReference>
<feature type="active site" description="Charge relay system" evidence="6 7">
    <location>
        <position position="182"/>
    </location>
</feature>
<feature type="domain" description="Inhibitor I9" evidence="10">
    <location>
        <begin position="39"/>
        <end position="100"/>
    </location>
</feature>
<dbReference type="PROSITE" id="PS51892">
    <property type="entry name" value="SUBTILASE"/>
    <property type="match status" value="2"/>
</dbReference>
<dbReference type="Pfam" id="PF05922">
    <property type="entry name" value="Inhibitor_I9"/>
    <property type="match status" value="2"/>
</dbReference>
<dbReference type="GO" id="GO:0004252">
    <property type="term" value="F:serine-type endopeptidase activity"/>
    <property type="evidence" value="ECO:0007669"/>
    <property type="project" value="UniProtKB-UniRule"/>
</dbReference>
<keyword evidence="3 8" id="KW-0732">Signal</keyword>
<reference evidence="12" key="1">
    <citation type="journal article" date="2009" name="Rice">
        <title>De Novo Next Generation Sequencing of Plant Genomes.</title>
        <authorList>
            <person name="Rounsley S."/>
            <person name="Marri P.R."/>
            <person name="Yu Y."/>
            <person name="He R."/>
            <person name="Sisneros N."/>
            <person name="Goicoechea J.L."/>
            <person name="Lee S.J."/>
            <person name="Angelova A."/>
            <person name="Kudrna D."/>
            <person name="Luo M."/>
            <person name="Affourtit J."/>
            <person name="Desany B."/>
            <person name="Knight J."/>
            <person name="Niazi F."/>
            <person name="Egholm M."/>
            <person name="Wing R.A."/>
        </authorList>
    </citation>
    <scope>NUCLEOTIDE SEQUENCE [LARGE SCALE GENOMIC DNA]</scope>
    <source>
        <strain evidence="12">cv. IRGC 105608</strain>
    </source>
</reference>
<evidence type="ECO:0000259" key="9">
    <source>
        <dbReference type="Pfam" id="PF00082"/>
    </source>
</evidence>
<dbReference type="InterPro" id="IPR010259">
    <property type="entry name" value="S8pro/Inhibitor_I9"/>
</dbReference>
<dbReference type="STRING" id="65489.A0A0D3FS53"/>